<sequence length="553" mass="59703">MASISPTTVLNLLWKAASSDVLHPELMRAVTFTGPDRALASSFHLTQLAQAVIAAAGLSAAAIHRKRGGRAVTFAVDSQRAAVEFHSEVYCKLKHPQTGAIAPTDELWDKIAGVYRTRDNRWLRLHTNFPHHRDGVLALLNRGPRDGAPPTEPVVNSSDTVAHALLTMWAAADFEEEATKAGMVVSMMRSAPQFWQNHEQGRAITELLDANGGCPVTVRRIDDGSPPKPFTAYKDKDDGGGVRRPLQGVRVLDLTRIIAAPVGTRTLATYGADVLRLSSPNLPDIDILVKDCGRGKRSAHVDLTSSNGKSSLANLIRDCDVFVQSYRPGGLEKHGFGSDACLALRPGLVHASLSAYGRAGPWRGKRGFDSLVQTATGFNLDEAREYAKYGSLTSPCLNGRSLKVADADLAPRPFPVQALDHAAGYLLAFGVQVALLRRAVEGGAYTVDVSLAETAKFLRDLGQGDPMVSFGGEGLEGGEDALKLPSFEQAWERGYLEEIPSGWEVPQWGPGVKANMVAVKHAVEFAEDGHQQVWDGRSRSPPVPNGTHPPDWW</sequence>
<reference evidence="3 4" key="1">
    <citation type="journal article" date="2015" name="Genome Biol. Evol.">
        <title>Phylogenomic analyses indicate that early fungi evolved digesting cell walls of algal ancestors of land plants.</title>
        <authorList>
            <person name="Chang Y."/>
            <person name="Wang S."/>
            <person name="Sekimoto S."/>
            <person name="Aerts A.L."/>
            <person name="Choi C."/>
            <person name="Clum A."/>
            <person name="LaButti K.M."/>
            <person name="Lindquist E.A."/>
            <person name="Yee Ngan C."/>
            <person name="Ohm R.A."/>
            <person name="Salamov A.A."/>
            <person name="Grigoriev I.V."/>
            <person name="Spatafora J.W."/>
            <person name="Berbee M.L."/>
        </authorList>
    </citation>
    <scope>NUCLEOTIDE SEQUENCE [LARGE SCALE GENOMIC DNA]</scope>
    <source>
        <strain evidence="3 4">JEL478</strain>
    </source>
</reference>
<dbReference type="EMBL" id="KQ965733">
    <property type="protein sequence ID" value="KXS21427.1"/>
    <property type="molecule type" value="Genomic_DNA"/>
</dbReference>
<dbReference type="STRING" id="1344416.A0A139AXI7"/>
<feature type="region of interest" description="Disordered" evidence="2">
    <location>
        <begin position="530"/>
        <end position="553"/>
    </location>
</feature>
<dbReference type="OrthoDB" id="2308815at2759"/>
<dbReference type="Proteomes" id="UP000070544">
    <property type="component" value="Unassembled WGS sequence"/>
</dbReference>
<dbReference type="GO" id="GO:0016740">
    <property type="term" value="F:transferase activity"/>
    <property type="evidence" value="ECO:0007669"/>
    <property type="project" value="UniProtKB-KW"/>
</dbReference>
<dbReference type="OMA" id="RFWRTAD"/>
<proteinExistence type="inferred from homology"/>
<dbReference type="Pfam" id="PF02515">
    <property type="entry name" value="CoA_transf_3"/>
    <property type="match status" value="1"/>
</dbReference>
<evidence type="ECO:0000313" key="4">
    <source>
        <dbReference type="Proteomes" id="UP000070544"/>
    </source>
</evidence>
<dbReference type="AlphaFoldDB" id="A0A139AXI7"/>
<evidence type="ECO:0000313" key="3">
    <source>
        <dbReference type="EMBL" id="KXS21427.1"/>
    </source>
</evidence>
<evidence type="ECO:0000256" key="2">
    <source>
        <dbReference type="SAM" id="MobiDB-lite"/>
    </source>
</evidence>
<dbReference type="InterPro" id="IPR023606">
    <property type="entry name" value="CoA-Trfase_III_dom_1_sf"/>
</dbReference>
<dbReference type="Gene3D" id="3.30.1540.10">
    <property type="entry name" value="formyl-coa transferase, domain 3"/>
    <property type="match status" value="1"/>
</dbReference>
<gene>
    <name evidence="3" type="ORF">M427DRAFT_130901</name>
</gene>
<comment type="similarity">
    <text evidence="1">Belongs to the CoA-transferase III family.</text>
</comment>
<dbReference type="InterPro" id="IPR044855">
    <property type="entry name" value="CoA-Trfase_III_dom3_sf"/>
</dbReference>
<dbReference type="PANTHER" id="PTHR48228">
    <property type="entry name" value="SUCCINYL-COA--D-CITRAMALATE COA-TRANSFERASE"/>
    <property type="match status" value="1"/>
</dbReference>
<evidence type="ECO:0000256" key="1">
    <source>
        <dbReference type="ARBA" id="ARBA00008383"/>
    </source>
</evidence>
<dbReference type="Gene3D" id="3.40.50.10540">
    <property type="entry name" value="Crotonobetainyl-coa:carnitine coa-transferase, domain 1"/>
    <property type="match status" value="2"/>
</dbReference>
<dbReference type="SUPFAM" id="SSF89796">
    <property type="entry name" value="CoA-transferase family III (CaiB/BaiF)"/>
    <property type="match status" value="2"/>
</dbReference>
<keyword evidence="3" id="KW-0808">Transferase</keyword>
<dbReference type="PANTHER" id="PTHR48228:SF4">
    <property type="entry name" value="BLR3030 PROTEIN"/>
    <property type="match status" value="1"/>
</dbReference>
<keyword evidence="4" id="KW-1185">Reference proteome</keyword>
<dbReference type="InterPro" id="IPR003673">
    <property type="entry name" value="CoA-Trfase_fam_III"/>
</dbReference>
<feature type="region of interest" description="Disordered" evidence="2">
    <location>
        <begin position="219"/>
        <end position="239"/>
    </location>
</feature>
<organism evidence="3 4">
    <name type="scientific">Gonapodya prolifera (strain JEL478)</name>
    <name type="common">Monoblepharis prolifera</name>
    <dbReference type="NCBI Taxonomy" id="1344416"/>
    <lineage>
        <taxon>Eukaryota</taxon>
        <taxon>Fungi</taxon>
        <taxon>Fungi incertae sedis</taxon>
        <taxon>Chytridiomycota</taxon>
        <taxon>Chytridiomycota incertae sedis</taxon>
        <taxon>Monoblepharidomycetes</taxon>
        <taxon>Monoblepharidales</taxon>
        <taxon>Gonapodyaceae</taxon>
        <taxon>Gonapodya</taxon>
    </lineage>
</organism>
<dbReference type="InterPro" id="IPR050509">
    <property type="entry name" value="CoA-transferase_III"/>
</dbReference>
<name>A0A139AXI7_GONPJ</name>
<protein>
    <submittedName>
        <fullName evidence="3">CoA-transferase family III</fullName>
    </submittedName>
</protein>
<accession>A0A139AXI7</accession>